<feature type="domain" description="Symplekin/Pta1 N-terminal" evidence="5">
    <location>
        <begin position="86"/>
        <end position="309"/>
    </location>
</feature>
<reference evidence="6" key="1">
    <citation type="submission" date="2014-02" db="EMBL/GenBank/DDBJ databases">
        <authorList>
            <person name="Genoscope - CEA"/>
        </authorList>
    </citation>
    <scope>NUCLEOTIDE SEQUENCE</scope>
    <source>
        <strain evidence="6">LS3</strain>
    </source>
</reference>
<sequence>MEGLSVEDQISHLNQARKLADEDPNHIPLVVKGILPIAQSSELRLRRWCSDFLVDCFTVKELDDDTRKNLAVQSVDTCLQLLKDPDYSIQKNMLMCSASIYPLIFLYVCEDQGQVDIWKKLMGLKASGLELWNSDHFGVQAACIKFVQKVILVQSYGPRDPRLADSSDISMSSAPSGHALIDPTLEAEAQGLLERLLYVFAEEVVSAPKITCTINCVGPLLKSRPTLAATILRSILSFDSSAKRMAPGVSDSRAELEFKFIDKSLKVLLGSVLRQNVAPKFAVQIQRYLSTVSQGRASEKLRKRIAETEEDDSNKRVKLEQSTMPVNDSTTMPPGLSSYTNLFNLLSPNDPLLFDAKELPPEIAVNLVLAGIASANQDLFNNSVKIVQARYQSLQEQAPALQPNTAQFPVDSYGDDSDDFDPKAIVTLDATENDMAQEEEDEEDELELMPASEFSLPVQEKLTPKESDREVARLVERLISYSNVSLETSLAGADDANKGLNRVALSDWKPDSWIVLASRILTRGLCSDDGGKGDIMRDHIFKYAMGNFRDRIEIIVTWLSEEWYNEYVRKANADKRPASHSESQYYKWAGKILDQVVPLLEMEDSKLFIRLLSDLPELDFDLIHKLKSLCIDPDRGQVGFRALKFLIMLRPPAKQACLDLIAELYRDDPDSRPNSEPILKRYRPEAIQA</sequence>
<dbReference type="InterPro" id="IPR032460">
    <property type="entry name" value="Symplekin/Pta1_N"/>
</dbReference>
<evidence type="ECO:0000256" key="3">
    <source>
        <dbReference type="ARBA" id="ARBA00023242"/>
    </source>
</evidence>
<dbReference type="AlphaFoldDB" id="A0A060TH09"/>
<dbReference type="Pfam" id="PF11935">
    <property type="entry name" value="SYMPK_PTA1_N"/>
    <property type="match status" value="1"/>
</dbReference>
<evidence type="ECO:0000256" key="1">
    <source>
        <dbReference type="ARBA" id="ARBA00004123"/>
    </source>
</evidence>
<dbReference type="InterPro" id="IPR011989">
    <property type="entry name" value="ARM-like"/>
</dbReference>
<reference evidence="6" key="2">
    <citation type="submission" date="2014-06" db="EMBL/GenBank/DDBJ databases">
        <title>The complete genome of Blastobotrys (Arxula) adeninivorans LS3 - a yeast of biotechnological interest.</title>
        <authorList>
            <person name="Kunze G."/>
            <person name="Gaillardin C."/>
            <person name="Czernicka M."/>
            <person name="Durrens P."/>
            <person name="Martin T."/>
            <person name="Boer E."/>
            <person name="Gabaldon T."/>
            <person name="Cruz J."/>
            <person name="Talla E."/>
            <person name="Marck C."/>
            <person name="Goffeau A."/>
            <person name="Barbe V."/>
            <person name="Baret P."/>
            <person name="Baronian K."/>
            <person name="Beier S."/>
            <person name="Bleykasten C."/>
            <person name="Bode R."/>
            <person name="Casaregola S."/>
            <person name="Despons L."/>
            <person name="Fairhead C."/>
            <person name="Giersberg M."/>
            <person name="Gierski P."/>
            <person name="Hahnel U."/>
            <person name="Hartmann A."/>
            <person name="Jankowska D."/>
            <person name="Jubin C."/>
            <person name="Jung P."/>
            <person name="Lafontaine I."/>
            <person name="Leh-Louis V."/>
            <person name="Lemaire M."/>
            <person name="Marcet-Houben M."/>
            <person name="Mascher M."/>
            <person name="Morel G."/>
            <person name="Richard G.-F."/>
            <person name="Riechen J."/>
            <person name="Sacerdot C."/>
            <person name="Sarkar A."/>
            <person name="Savel G."/>
            <person name="Schacherer J."/>
            <person name="Sherman D."/>
            <person name="Straub M.-L."/>
            <person name="Stein N."/>
            <person name="Thierry A."/>
            <person name="Trautwein-Schult A."/>
            <person name="Westhof E."/>
            <person name="Worch S."/>
            <person name="Dujon B."/>
            <person name="Souciet J.-L."/>
            <person name="Wincker P."/>
            <person name="Scholz U."/>
            <person name="Neuveglise N."/>
        </authorList>
    </citation>
    <scope>NUCLEOTIDE SEQUENCE</scope>
    <source>
        <strain evidence="6">LS3</strain>
    </source>
</reference>
<dbReference type="InterPro" id="IPR016024">
    <property type="entry name" value="ARM-type_fold"/>
</dbReference>
<name>A0A060TH09_BLAAD</name>
<dbReference type="PANTHER" id="PTHR15245:SF20">
    <property type="entry name" value="SYMPLEKIN"/>
    <property type="match status" value="1"/>
</dbReference>
<gene>
    <name evidence="6" type="ORF">GNLVRS02_ARAD1D35090g</name>
</gene>
<protein>
    <submittedName>
        <fullName evidence="6">ARAD1D35090p</fullName>
    </submittedName>
</protein>
<dbReference type="Gene3D" id="1.25.10.10">
    <property type="entry name" value="Leucine-rich Repeat Variant"/>
    <property type="match status" value="1"/>
</dbReference>
<evidence type="ECO:0000259" key="5">
    <source>
        <dbReference type="Pfam" id="PF11935"/>
    </source>
</evidence>
<feature type="region of interest" description="Disordered" evidence="4">
    <location>
        <begin position="670"/>
        <end position="689"/>
    </location>
</feature>
<evidence type="ECO:0000256" key="2">
    <source>
        <dbReference type="ARBA" id="ARBA00022664"/>
    </source>
</evidence>
<evidence type="ECO:0000256" key="4">
    <source>
        <dbReference type="SAM" id="MobiDB-lite"/>
    </source>
</evidence>
<comment type="subcellular location">
    <subcellularLocation>
        <location evidence="1">Nucleus</location>
    </subcellularLocation>
</comment>
<dbReference type="GO" id="GO:0005847">
    <property type="term" value="C:mRNA cleavage and polyadenylation specificity factor complex"/>
    <property type="evidence" value="ECO:0007669"/>
    <property type="project" value="TreeGrafter"/>
</dbReference>
<dbReference type="SUPFAM" id="SSF48371">
    <property type="entry name" value="ARM repeat"/>
    <property type="match status" value="1"/>
</dbReference>
<dbReference type="GO" id="GO:0006397">
    <property type="term" value="P:mRNA processing"/>
    <property type="evidence" value="ECO:0007669"/>
    <property type="project" value="UniProtKB-KW"/>
</dbReference>
<organism evidence="6">
    <name type="scientific">Blastobotrys adeninivorans</name>
    <name type="common">Yeast</name>
    <name type="synonym">Arxula adeninivorans</name>
    <dbReference type="NCBI Taxonomy" id="409370"/>
    <lineage>
        <taxon>Eukaryota</taxon>
        <taxon>Fungi</taxon>
        <taxon>Dikarya</taxon>
        <taxon>Ascomycota</taxon>
        <taxon>Saccharomycotina</taxon>
        <taxon>Dipodascomycetes</taxon>
        <taxon>Dipodascales</taxon>
        <taxon>Trichomonascaceae</taxon>
        <taxon>Blastobotrys</taxon>
    </lineage>
</organism>
<dbReference type="InterPro" id="IPR021850">
    <property type="entry name" value="Symplekin/Pta1"/>
</dbReference>
<dbReference type="EMBL" id="HG937694">
    <property type="protein sequence ID" value="CDP38456.1"/>
    <property type="molecule type" value="Genomic_DNA"/>
</dbReference>
<keyword evidence="2" id="KW-0507">mRNA processing</keyword>
<dbReference type="PANTHER" id="PTHR15245">
    <property type="entry name" value="SYMPLEKIN-RELATED"/>
    <property type="match status" value="1"/>
</dbReference>
<evidence type="ECO:0000313" key="6">
    <source>
        <dbReference type="EMBL" id="CDP38456.1"/>
    </source>
</evidence>
<accession>A0A060TH09</accession>
<keyword evidence="3" id="KW-0539">Nucleus</keyword>
<proteinExistence type="predicted"/>
<dbReference type="PhylomeDB" id="A0A060TH09"/>